<dbReference type="RefSeq" id="WP_014488444.1">
    <property type="nucleotide sequence ID" value="NC_017243.1"/>
</dbReference>
<feature type="domain" description="HTH cro/C1-type" evidence="1">
    <location>
        <begin position="87"/>
        <end position="107"/>
    </location>
</feature>
<dbReference type="HOGENOM" id="CLU_159161_0_0_12"/>
<dbReference type="PATRIC" id="fig|1045858.4.peg.2013"/>
<dbReference type="GO" id="GO:0016987">
    <property type="term" value="F:sigma factor activity"/>
    <property type="evidence" value="ECO:0007669"/>
    <property type="project" value="InterPro"/>
</dbReference>
<dbReference type="InterPro" id="IPR036388">
    <property type="entry name" value="WH-like_DNA-bd_sf"/>
</dbReference>
<proteinExistence type="predicted"/>
<accession>G0EKP0</accession>
<dbReference type="Gene3D" id="1.10.10.10">
    <property type="entry name" value="Winged helix-like DNA-binding domain superfamily/Winged helix DNA-binding domain"/>
    <property type="match status" value="1"/>
</dbReference>
<dbReference type="InterPro" id="IPR013249">
    <property type="entry name" value="RNA_pol_sigma70_r4_t2"/>
</dbReference>
<dbReference type="eggNOG" id="COG2197">
    <property type="taxonomic scope" value="Bacteria"/>
</dbReference>
<dbReference type="AlphaFoldDB" id="G0EKP0"/>
<dbReference type="EMBL" id="CP002874">
    <property type="protein sequence ID" value="AEM22626.1"/>
    <property type="molecule type" value="Genomic_DNA"/>
</dbReference>
<dbReference type="PROSITE" id="PS50943">
    <property type="entry name" value="HTH_CROC1"/>
    <property type="match status" value="1"/>
</dbReference>
<dbReference type="GO" id="GO:0003677">
    <property type="term" value="F:DNA binding"/>
    <property type="evidence" value="ECO:0007669"/>
    <property type="project" value="InterPro"/>
</dbReference>
<evidence type="ECO:0000313" key="3">
    <source>
        <dbReference type="Proteomes" id="UP000008522"/>
    </source>
</evidence>
<dbReference type="Pfam" id="PF08281">
    <property type="entry name" value="Sigma70_r4_2"/>
    <property type="match status" value="1"/>
</dbReference>
<evidence type="ECO:0000313" key="2">
    <source>
        <dbReference type="EMBL" id="AEM22626.1"/>
    </source>
</evidence>
<name>G0EKP0_BRAIP</name>
<dbReference type="KEGG" id="bip:Bint_2010"/>
<sequence>MCNLCSKYDTCKKLCNDVLKEINKSLGTRKINSDRTDSRESILTNDDLDNILYTNALTDSEYSRVSNLIIAILTPKQKRIMKLFAEGKSQGELAKKLNVTQSAVSQYLSVIKKRYPSSLIWLLIYDYKNFIVYSLKIKGEASD</sequence>
<organism evidence="2 3">
    <name type="scientific">Brachyspira intermedia (strain ATCC 51140 / PWS/A)</name>
    <name type="common">Serpulina intermedia</name>
    <dbReference type="NCBI Taxonomy" id="1045858"/>
    <lineage>
        <taxon>Bacteria</taxon>
        <taxon>Pseudomonadati</taxon>
        <taxon>Spirochaetota</taxon>
        <taxon>Spirochaetia</taxon>
        <taxon>Brachyspirales</taxon>
        <taxon>Brachyspiraceae</taxon>
        <taxon>Brachyspira</taxon>
    </lineage>
</organism>
<reference evidence="2 3" key="1">
    <citation type="journal article" date="2011" name="BMC Genomics">
        <title>Complete genome sequence of Brachyspira intermedia reveals unique genomic features in Brachyspira species and phage-mediated horizontal gene transfer.</title>
        <authorList>
            <person name="Hafstrom T."/>
            <person name="Jansson D.S."/>
            <person name="Segerman B."/>
        </authorList>
    </citation>
    <scope>NUCLEOTIDE SEQUENCE [LARGE SCALE GENOMIC DNA]</scope>
    <source>
        <strain evidence="3">ATCC 51140 / PWS/A</strain>
    </source>
</reference>
<evidence type="ECO:0000259" key="1">
    <source>
        <dbReference type="PROSITE" id="PS50943"/>
    </source>
</evidence>
<dbReference type="SUPFAM" id="SSF46894">
    <property type="entry name" value="C-terminal effector domain of the bipartite response regulators"/>
    <property type="match status" value="1"/>
</dbReference>
<dbReference type="GO" id="GO:0006352">
    <property type="term" value="P:DNA-templated transcription initiation"/>
    <property type="evidence" value="ECO:0007669"/>
    <property type="project" value="InterPro"/>
</dbReference>
<keyword evidence="3" id="KW-1185">Reference proteome</keyword>
<dbReference type="InterPro" id="IPR016032">
    <property type="entry name" value="Sig_transdc_resp-reg_C-effctor"/>
</dbReference>
<dbReference type="InterPro" id="IPR001387">
    <property type="entry name" value="Cro/C1-type_HTH"/>
</dbReference>
<dbReference type="GeneID" id="44970529"/>
<gene>
    <name evidence="2" type="ordered locus">Bint_2010</name>
</gene>
<dbReference type="Proteomes" id="UP000008522">
    <property type="component" value="Chromosome"/>
</dbReference>
<protein>
    <recommendedName>
        <fullName evidence="1">HTH cro/C1-type domain-containing protein</fullName>
    </recommendedName>
</protein>